<organism evidence="2 3">
    <name type="scientific">Takifugu flavidus</name>
    <name type="common">sansaifugu</name>
    <dbReference type="NCBI Taxonomy" id="433684"/>
    <lineage>
        <taxon>Eukaryota</taxon>
        <taxon>Metazoa</taxon>
        <taxon>Chordata</taxon>
        <taxon>Craniata</taxon>
        <taxon>Vertebrata</taxon>
        <taxon>Euteleostomi</taxon>
        <taxon>Actinopterygii</taxon>
        <taxon>Neopterygii</taxon>
        <taxon>Teleostei</taxon>
        <taxon>Neoteleostei</taxon>
        <taxon>Acanthomorphata</taxon>
        <taxon>Eupercaria</taxon>
        <taxon>Tetraodontiformes</taxon>
        <taxon>Tetradontoidea</taxon>
        <taxon>Tetraodontidae</taxon>
        <taxon>Takifugu</taxon>
    </lineage>
</organism>
<evidence type="ECO:0000313" key="3">
    <source>
        <dbReference type="Proteomes" id="UP000324091"/>
    </source>
</evidence>
<feature type="compositionally biased region" description="Low complexity" evidence="1">
    <location>
        <begin position="143"/>
        <end position="164"/>
    </location>
</feature>
<dbReference type="PANTHER" id="PTHR35819:SF1">
    <property type="entry name" value="PROTEIN PIMREG"/>
    <property type="match status" value="1"/>
</dbReference>
<dbReference type="Proteomes" id="UP000324091">
    <property type="component" value="Chromosome 14"/>
</dbReference>
<name>A0A5C6P8Z6_9TELE</name>
<dbReference type="EMBL" id="RHFK02000006">
    <property type="protein sequence ID" value="TWW74700.1"/>
    <property type="molecule type" value="Genomic_DNA"/>
</dbReference>
<accession>A0A5C6P8Z6</accession>
<evidence type="ECO:0000256" key="1">
    <source>
        <dbReference type="SAM" id="MobiDB-lite"/>
    </source>
</evidence>
<comment type="caution">
    <text evidence="2">The sequence shown here is derived from an EMBL/GenBank/DDBJ whole genome shotgun (WGS) entry which is preliminary data.</text>
</comment>
<reference evidence="2 3" key="1">
    <citation type="submission" date="2019-04" db="EMBL/GenBank/DDBJ databases">
        <title>Chromosome genome assembly for Takifugu flavidus.</title>
        <authorList>
            <person name="Xiao S."/>
        </authorList>
    </citation>
    <scope>NUCLEOTIDE SEQUENCE [LARGE SCALE GENOMIC DNA]</scope>
    <source>
        <strain evidence="2">HTHZ2018</strain>
        <tissue evidence="2">Muscle</tissue>
    </source>
</reference>
<gene>
    <name evidence="2" type="ORF">D4764_14G0007030</name>
</gene>
<sequence length="290" mass="31691">MASSVMDGVGKAVVGVWRAHTVLDESDGAESSPEAPDRFRKLRSSSSLNSLRMSLRKRLPLRAVQTNSLPENPTGEPVKEQPKTSTVRKLSRCARNSVSEMYQRLQRTREFSREECLVQTPGRTDNVEQRAASTSRTPRRTPGRAATPRRTPGNANTPGRTPGSRGRRTPDAGVRGVKAAGGRRHLVRMAALRSPYASPSAHSQRLKFDQDLESVSSGLRRLKHLSKVFDDLIGRDDSTSAKETCGGAVMRKLDPSGKLSRSNLARRATNLSDTLGGWANTAVNTIHKSI</sequence>
<feature type="region of interest" description="Disordered" evidence="1">
    <location>
        <begin position="25"/>
        <end position="44"/>
    </location>
</feature>
<evidence type="ECO:0000313" key="2">
    <source>
        <dbReference type="EMBL" id="TWW74700.1"/>
    </source>
</evidence>
<feature type="region of interest" description="Disordered" evidence="1">
    <location>
        <begin position="118"/>
        <end position="179"/>
    </location>
</feature>
<keyword evidence="3" id="KW-1185">Reference proteome</keyword>
<dbReference type="Pfam" id="PF07326">
    <property type="entry name" value="RCS1"/>
    <property type="match status" value="1"/>
</dbReference>
<dbReference type="InterPro" id="IPR009932">
    <property type="entry name" value="RCS1"/>
</dbReference>
<dbReference type="PANTHER" id="PTHR35819">
    <property type="entry name" value="PICALM INTERACTING MITOTIC REGULATOR PIMREG"/>
    <property type="match status" value="1"/>
</dbReference>
<dbReference type="AlphaFoldDB" id="A0A5C6P8Z6"/>
<protein>
    <submittedName>
        <fullName evidence="2">Uncharacterized protein</fullName>
    </submittedName>
</protein>
<proteinExistence type="predicted"/>
<feature type="region of interest" description="Disordered" evidence="1">
    <location>
        <begin position="59"/>
        <end position="88"/>
    </location>
</feature>